<reference evidence="1" key="1">
    <citation type="submission" date="2021-11" db="EMBL/GenBank/DDBJ databases">
        <authorList>
            <person name="Herlambang A."/>
            <person name="Guo Y."/>
            <person name="Takashima Y."/>
            <person name="Nishizawa T."/>
        </authorList>
    </citation>
    <scope>NUCLEOTIDE SEQUENCE</scope>
    <source>
        <strain evidence="1">E1425</strain>
    </source>
</reference>
<dbReference type="Proteomes" id="UP000827284">
    <property type="component" value="Unassembled WGS sequence"/>
</dbReference>
<gene>
    <name evidence="1" type="ORF">EMPS_00959</name>
</gene>
<dbReference type="AlphaFoldDB" id="A0A9P3H1Z0"/>
<comment type="caution">
    <text evidence="1">The sequence shown here is derived from an EMBL/GenBank/DDBJ whole genome shotgun (WGS) entry which is preliminary data.</text>
</comment>
<dbReference type="EMBL" id="BQFW01000002">
    <property type="protein sequence ID" value="GJJ68613.1"/>
    <property type="molecule type" value="Genomic_DNA"/>
</dbReference>
<evidence type="ECO:0000313" key="2">
    <source>
        <dbReference type="Proteomes" id="UP000827284"/>
    </source>
</evidence>
<sequence>MNPAQSNDLQHVEKLCGRLLGQPQENVQQAIATFVQEFETKRDSLASTKATPTAMLKEAPNWLEGAKKQLDAHLDSTTSKANATLESLRRLQESIAQSNQKQKTANPTQLAKAAFQDDIGEAKEAFDQEMLLRHADVVKQYVGAFVQQIDHY</sequence>
<dbReference type="OrthoDB" id="2426959at2759"/>
<evidence type="ECO:0000313" key="1">
    <source>
        <dbReference type="EMBL" id="GJJ68613.1"/>
    </source>
</evidence>
<dbReference type="GO" id="GO:0030133">
    <property type="term" value="C:transport vesicle"/>
    <property type="evidence" value="ECO:0007669"/>
    <property type="project" value="InterPro"/>
</dbReference>
<dbReference type="GO" id="GO:0031083">
    <property type="term" value="C:BLOC-1 complex"/>
    <property type="evidence" value="ECO:0007669"/>
    <property type="project" value="InterPro"/>
</dbReference>
<protein>
    <recommendedName>
        <fullName evidence="3">Biogenesis of lysosome-related organelles complex 1 subunit 5</fullName>
    </recommendedName>
</protein>
<proteinExistence type="predicted"/>
<reference evidence="1" key="2">
    <citation type="journal article" date="2022" name="Microbiol. Resour. Announc.">
        <title>Whole-Genome Sequence of Entomortierella parvispora E1425, a Mucoromycotan Fungus Associated with Burkholderiaceae-Related Endosymbiotic Bacteria.</title>
        <authorList>
            <person name="Herlambang A."/>
            <person name="Guo Y."/>
            <person name="Takashima Y."/>
            <person name="Narisawa K."/>
            <person name="Ohta H."/>
            <person name="Nishizawa T."/>
        </authorList>
    </citation>
    <scope>NUCLEOTIDE SEQUENCE</scope>
    <source>
        <strain evidence="1">E1425</strain>
    </source>
</reference>
<evidence type="ECO:0008006" key="3">
    <source>
        <dbReference type="Google" id="ProtNLM"/>
    </source>
</evidence>
<keyword evidence="2" id="KW-1185">Reference proteome</keyword>
<name>A0A9P3H1Z0_9FUNG</name>
<accession>A0A9P3H1Z0</accession>
<organism evidence="1 2">
    <name type="scientific">Entomortierella parvispora</name>
    <dbReference type="NCBI Taxonomy" id="205924"/>
    <lineage>
        <taxon>Eukaryota</taxon>
        <taxon>Fungi</taxon>
        <taxon>Fungi incertae sedis</taxon>
        <taxon>Mucoromycota</taxon>
        <taxon>Mortierellomycotina</taxon>
        <taxon>Mortierellomycetes</taxon>
        <taxon>Mortierellales</taxon>
        <taxon>Mortierellaceae</taxon>
        <taxon>Entomortierella</taxon>
    </lineage>
</organism>